<evidence type="ECO:0000259" key="1">
    <source>
        <dbReference type="PROSITE" id="PS51186"/>
    </source>
</evidence>
<dbReference type="InterPro" id="IPR039143">
    <property type="entry name" value="GNPNAT1-like"/>
</dbReference>
<dbReference type="Proteomes" id="UP000235670">
    <property type="component" value="Unassembled WGS sequence"/>
</dbReference>
<gene>
    <name evidence="2" type="ORF">CJ218_02820</name>
</gene>
<dbReference type="InterPro" id="IPR000182">
    <property type="entry name" value="GNAT_dom"/>
</dbReference>
<dbReference type="Gene3D" id="3.40.630.30">
    <property type="match status" value="1"/>
</dbReference>
<dbReference type="InterPro" id="IPR016181">
    <property type="entry name" value="Acyl_CoA_acyltransferase"/>
</dbReference>
<sequence length="147" mass="17079">MIRILESKKDRLLGFKLRTEVFVNEQNVPIELELDEKDNSEHTIHIGYFNGDELIGIARLIDIDKEVIHIGRVAIDKHHRGKGIGHKLILGCEDIAKRVLNRDFNIELSAQVYVETFYKKLGYNRINNNIYIDAGIEHIDMRKTIKN</sequence>
<organism evidence="2 3">
    <name type="scientific">Gemella sanguinis</name>
    <dbReference type="NCBI Taxonomy" id="84135"/>
    <lineage>
        <taxon>Bacteria</taxon>
        <taxon>Bacillati</taxon>
        <taxon>Bacillota</taxon>
        <taxon>Bacilli</taxon>
        <taxon>Bacillales</taxon>
        <taxon>Gemellaceae</taxon>
        <taxon>Gemella</taxon>
    </lineage>
</organism>
<dbReference type="RefSeq" id="WP_102189544.1">
    <property type="nucleotide sequence ID" value="NZ_PNGT01000002.1"/>
</dbReference>
<name>A0A2N6SFX2_9BACL</name>
<dbReference type="Pfam" id="PF13673">
    <property type="entry name" value="Acetyltransf_10"/>
    <property type="match status" value="1"/>
</dbReference>
<dbReference type="GO" id="GO:0004343">
    <property type="term" value="F:glucosamine 6-phosphate N-acetyltransferase activity"/>
    <property type="evidence" value="ECO:0007669"/>
    <property type="project" value="TreeGrafter"/>
</dbReference>
<dbReference type="CDD" id="cd04301">
    <property type="entry name" value="NAT_SF"/>
    <property type="match status" value="1"/>
</dbReference>
<feature type="domain" description="N-acetyltransferase" evidence="1">
    <location>
        <begin position="1"/>
        <end position="146"/>
    </location>
</feature>
<dbReference type="EMBL" id="PNGT01000002">
    <property type="protein sequence ID" value="PMC52842.1"/>
    <property type="molecule type" value="Genomic_DNA"/>
</dbReference>
<protein>
    <submittedName>
        <fullName evidence="2">GNAT family N-acetyltransferase</fullName>
    </submittedName>
</protein>
<proteinExistence type="predicted"/>
<dbReference type="PANTHER" id="PTHR13355">
    <property type="entry name" value="GLUCOSAMINE 6-PHOSPHATE N-ACETYLTRANSFERASE"/>
    <property type="match status" value="1"/>
</dbReference>
<evidence type="ECO:0000313" key="2">
    <source>
        <dbReference type="EMBL" id="PMC52842.1"/>
    </source>
</evidence>
<dbReference type="OrthoDB" id="9796171at2"/>
<dbReference type="SUPFAM" id="SSF55729">
    <property type="entry name" value="Acyl-CoA N-acyltransferases (Nat)"/>
    <property type="match status" value="1"/>
</dbReference>
<dbReference type="STRING" id="84135.GCA_001052115_00476"/>
<dbReference type="PROSITE" id="PS51186">
    <property type="entry name" value="GNAT"/>
    <property type="match status" value="1"/>
</dbReference>
<accession>A0A2N6SFX2</accession>
<reference evidence="2 3" key="1">
    <citation type="submission" date="2017-09" db="EMBL/GenBank/DDBJ databases">
        <title>Bacterial strain isolated from the female urinary microbiota.</title>
        <authorList>
            <person name="Thomas-White K."/>
            <person name="Kumar N."/>
            <person name="Forster S."/>
            <person name="Putonti C."/>
            <person name="Lawley T."/>
            <person name="Wolfe A.J."/>
        </authorList>
    </citation>
    <scope>NUCLEOTIDE SEQUENCE [LARGE SCALE GENOMIC DNA]</scope>
    <source>
        <strain evidence="2 3">UMB0186</strain>
    </source>
</reference>
<dbReference type="AlphaFoldDB" id="A0A2N6SFX2"/>
<comment type="caution">
    <text evidence="2">The sequence shown here is derived from an EMBL/GenBank/DDBJ whole genome shotgun (WGS) entry which is preliminary data.</text>
</comment>
<keyword evidence="2" id="KW-0808">Transferase</keyword>
<evidence type="ECO:0000313" key="3">
    <source>
        <dbReference type="Proteomes" id="UP000235670"/>
    </source>
</evidence>
<dbReference type="PANTHER" id="PTHR13355:SF11">
    <property type="entry name" value="GLUCOSAMINE 6-PHOSPHATE N-ACETYLTRANSFERASE"/>
    <property type="match status" value="1"/>
</dbReference>